<dbReference type="Proteomes" id="UP000644192">
    <property type="component" value="Unassembled WGS sequence"/>
</dbReference>
<dbReference type="EMBL" id="NFFZ01000013">
    <property type="protein sequence ID" value="OTI58470.1"/>
    <property type="molecule type" value="Genomic_DNA"/>
</dbReference>
<proteinExistence type="predicted"/>
<reference evidence="6 12" key="7">
    <citation type="submission" date="2018-08" db="EMBL/GenBank/DDBJ databases">
        <title>Recombination of ecologically and evolutionarily significant loci maintains genetic cohesion in the Pseudomonas syringae species complex.</title>
        <authorList>
            <person name="Dillon M."/>
            <person name="Thakur S."/>
            <person name="Almeida R.N.D."/>
            <person name="Weir B.S."/>
            <person name="Guttman D.S."/>
        </authorList>
    </citation>
    <scope>NUCLEOTIDE SEQUENCE [LARGE SCALE GENOMIC DNA]</scope>
    <source>
        <strain evidence="6 12">ICMP 7846</strain>
    </source>
</reference>
<reference evidence="7 13" key="8">
    <citation type="submission" date="2019-01" db="EMBL/GenBank/DDBJ databases">
        <title>The Pseudomonas aeruginosa pan-genome provides new insights on its population structure, horizontal gene transfer and pathogenicity.</title>
        <authorList>
            <person name="Freschi L."/>
            <person name="Vincent A.T."/>
            <person name="Jeukens J."/>
            <person name="Emond-Rheault J.-G."/>
            <person name="Kukavica-Ibrulj I."/>
            <person name="Dupont M.-J."/>
            <person name="Charette S.J."/>
            <person name="Boyle B."/>
            <person name="Levesque R.C."/>
        </authorList>
    </citation>
    <scope>NUCLEOTIDE SEQUENCE [LARGE SCALE GENOMIC DNA]</scope>
    <source>
        <strain evidence="7 13">PA-W36</strain>
    </source>
</reference>
<evidence type="ECO:0000313" key="7">
    <source>
        <dbReference type="EMBL" id="RPM23115.1"/>
    </source>
</evidence>
<dbReference type="KEGG" id="paeb:NCGM1900_3735"/>
<dbReference type="EMBL" id="QORE01001596">
    <property type="protein sequence ID" value="RCI71120.1"/>
    <property type="molecule type" value="Genomic_DNA"/>
</dbReference>
<sequence length="77" mass="8589">MSGRRFGEFELRATWLREDSGYLAEIEITSIDDGRTEWLVLPGQPPCESPAAALSLAEAALYRVRGFDARGRPLFSD</sequence>
<evidence type="ECO:0000313" key="2">
    <source>
        <dbReference type="EMBL" id="CRP03888.1"/>
    </source>
</evidence>
<dbReference type="RefSeq" id="WP_003090686.1">
    <property type="nucleotide sequence ID" value="NZ_AP014622.1"/>
</dbReference>
<reference evidence="3" key="9">
    <citation type="submission" date="2020-01" db="EMBL/GenBank/DDBJ databases">
        <title>Bacteria Cultured from War Wounds Associated with the Conflict in Eastern Ukraine.</title>
        <authorList>
            <person name="Snesrud E."/>
            <person name="Galac M.R."/>
            <person name="Mc Gann P."/>
            <person name="Valentine K."/>
            <person name="Viacheslav K."/>
        </authorList>
    </citation>
    <scope>NUCLEOTIDE SEQUENCE</scope>
    <source>
        <strain evidence="3">VNMU148</strain>
    </source>
</reference>
<evidence type="ECO:0000313" key="1">
    <source>
        <dbReference type="EMBL" id="ALI59321.1"/>
    </source>
</evidence>
<evidence type="ECO:0000313" key="6">
    <source>
        <dbReference type="EMBL" id="RMS47293.1"/>
    </source>
</evidence>
<gene>
    <name evidence="6" type="ORF">ALP65_01924</name>
    <name evidence="4" type="ORF">CAZ10_22845</name>
    <name evidence="1" type="ORF">CCBH4851_00622</name>
    <name evidence="5" type="ORF">DT376_30845</name>
    <name evidence="3" type="ORF">GUL26_12305</name>
    <name evidence="7" type="ORF">IPC1295_01020</name>
    <name evidence="8" type="ORF">L4V69_15800</name>
    <name evidence="2" type="ORF">PAERUG_P19_London_7_VIM_2_05_10_03235</name>
</gene>
<reference evidence="9" key="1">
    <citation type="submission" date="2015-06" db="EMBL/GenBank/DDBJ databases">
        <authorList>
            <person name="Radhakrishnan Rajesh"/>
            <person name="Underwood Anthony"/>
            <person name="Al-Shahib Ali"/>
        </authorList>
    </citation>
    <scope>NUCLEOTIDE SEQUENCE [LARGE SCALE GENOMIC DNA]</scope>
    <source>
        <strain evidence="9">P19_London_7_VIM_2_05_10</strain>
    </source>
</reference>
<accession>A0A1S1C499</accession>
<reference evidence="1" key="3">
    <citation type="submission" date="2015-08" db="EMBL/GenBank/DDBJ databases">
        <title>Pseudomonas aeruginosa strain CCBH4851 chromosome region.</title>
        <authorList>
            <person name="Silveira M.C."/>
            <person name="Carvalho-Assef A.P.D."/>
            <person name="Albano R.M."/>
        </authorList>
    </citation>
    <scope>NUCLEOTIDE SEQUENCE</scope>
    <source>
        <strain evidence="1">CCBH4851</strain>
    </source>
</reference>
<reference evidence="5 11" key="6">
    <citation type="submission" date="2018-07" db="EMBL/GenBank/DDBJ databases">
        <title>Mechanisms of high-level aminoglycoside resistance among Gram-negative pathogens in Brazil.</title>
        <authorList>
            <person name="Ballaben A.S."/>
            <person name="Darini A.L.C."/>
            <person name="Doi Y."/>
        </authorList>
    </citation>
    <scope>NUCLEOTIDE SEQUENCE [LARGE SCALE GENOMIC DNA]</scope>
    <source>
        <strain evidence="5 11">B2-305</strain>
    </source>
</reference>
<dbReference type="Proteomes" id="UP001297540">
    <property type="component" value="Chromosome"/>
</dbReference>
<evidence type="ECO:0000313" key="9">
    <source>
        <dbReference type="Proteomes" id="UP000045039"/>
    </source>
</evidence>
<reference evidence="8" key="10">
    <citation type="submission" date="2023-06" db="EMBL/GenBank/DDBJ databases">
        <authorList>
            <consortium name="Clinical and Environmental Microbiology Branch: Whole genome sequencing antimicrobial resistance pathogens in the healthcare setting"/>
        </authorList>
    </citation>
    <scope>NUCLEOTIDE SEQUENCE</scope>
    <source>
        <strain evidence="8">2021CK-01020</strain>
    </source>
</reference>
<reference evidence="2" key="2">
    <citation type="submission" date="2015-06" db="EMBL/GenBank/DDBJ databases">
        <authorList>
            <person name="Radhakrishnan R."/>
            <person name="Underwood A."/>
            <person name="Al-Shahib A."/>
        </authorList>
    </citation>
    <scope>NUCLEOTIDE SEQUENCE</scope>
    <source>
        <strain evidence="2">P19_London_7_VIM_2_05_10</strain>
    </source>
</reference>
<dbReference type="Proteomes" id="UP000284767">
    <property type="component" value="Unassembled WGS sequence"/>
</dbReference>
<name>A0A073A5S3_PSEAI</name>
<dbReference type="EMBL" id="NSNE01000001">
    <property type="protein sequence ID" value="RPM23115.1"/>
    <property type="molecule type" value="Genomic_DNA"/>
</dbReference>
<evidence type="ECO:0000313" key="12">
    <source>
        <dbReference type="Proteomes" id="UP000270834"/>
    </source>
</evidence>
<dbReference type="PATRIC" id="fig|287.1479.peg.273"/>
<evidence type="ECO:0000313" key="13">
    <source>
        <dbReference type="Proteomes" id="UP000284767"/>
    </source>
</evidence>
<evidence type="ECO:0000313" key="4">
    <source>
        <dbReference type="EMBL" id="OTI58470.1"/>
    </source>
</evidence>
<evidence type="ECO:0000313" key="5">
    <source>
        <dbReference type="EMBL" id="RCI71120.1"/>
    </source>
</evidence>
<dbReference type="EMBL" id="CP136986">
    <property type="protein sequence ID" value="WOS80552.1"/>
    <property type="molecule type" value="Genomic_DNA"/>
</dbReference>
<dbReference type="AlphaFoldDB" id="A0A073A5S3"/>
<accession>A0A073A5S3</accession>
<evidence type="ECO:0000313" key="3">
    <source>
        <dbReference type="EMBL" id="MZZ13029.1"/>
    </source>
</evidence>
<dbReference type="Proteomes" id="UP000194857">
    <property type="component" value="Unassembled WGS sequence"/>
</dbReference>
<reference evidence="7 13" key="5">
    <citation type="submission" date="2017-08" db="EMBL/GenBank/DDBJ databases">
        <authorList>
            <person name="Feschi L."/>
            <person name="Jeukens J."/>
            <person name="Emond-Rheault J.-G."/>
            <person name="Kukavica-Ibrulj I."/>
            <person name="Boyle B."/>
            <person name="Levesque R.C."/>
        </authorList>
    </citation>
    <scope>NUCLEOTIDE SEQUENCE [LARGE SCALE GENOMIC DNA]</scope>
    <source>
        <strain evidence="7 13">PA-W36</strain>
    </source>
</reference>
<reference evidence="8" key="11">
    <citation type="submission" date="2023-10" db="EMBL/GenBank/DDBJ databases">
        <title>Pathogen: clinical or host-associated sample.</title>
        <authorList>
            <person name="Hergert J."/>
            <person name="Casey R."/>
            <person name="Wagner J."/>
            <person name="Young E.L."/>
            <person name="Oakeson K.F."/>
        </authorList>
    </citation>
    <scope>NUCLEOTIDE SEQUENCE</scope>
    <source>
        <strain evidence="8">2021CK-01020</strain>
    </source>
</reference>
<protein>
    <submittedName>
        <fullName evidence="5">Uncharacterized protein</fullName>
    </submittedName>
</protein>
<dbReference type="Proteomes" id="UP000045039">
    <property type="component" value="Unassembled WGS sequence"/>
</dbReference>
<dbReference type="EMBL" id="KT454971">
    <property type="protein sequence ID" value="ALI59321.1"/>
    <property type="molecule type" value="Genomic_DNA"/>
</dbReference>
<dbReference type="Proteomes" id="UP000253594">
    <property type="component" value="Unassembled WGS sequence"/>
</dbReference>
<dbReference type="EMBL" id="RBSQ01001151">
    <property type="protein sequence ID" value="RMS47293.1"/>
    <property type="molecule type" value="Genomic_DNA"/>
</dbReference>
<dbReference type="EMBL" id="CVVU01000203">
    <property type="protein sequence ID" value="CRP03888.1"/>
    <property type="molecule type" value="Genomic_DNA"/>
</dbReference>
<evidence type="ECO:0000313" key="10">
    <source>
        <dbReference type="Proteomes" id="UP000194857"/>
    </source>
</evidence>
<organism evidence="5 11">
    <name type="scientific">Pseudomonas aeruginosa</name>
    <dbReference type="NCBI Taxonomy" id="287"/>
    <lineage>
        <taxon>Bacteria</taxon>
        <taxon>Pseudomonadati</taxon>
        <taxon>Pseudomonadota</taxon>
        <taxon>Gammaproteobacteria</taxon>
        <taxon>Pseudomonadales</taxon>
        <taxon>Pseudomonadaceae</taxon>
        <taxon>Pseudomonas</taxon>
    </lineage>
</organism>
<evidence type="ECO:0000313" key="11">
    <source>
        <dbReference type="Proteomes" id="UP000253594"/>
    </source>
</evidence>
<dbReference type="Proteomes" id="UP000270834">
    <property type="component" value="Unassembled WGS sequence"/>
</dbReference>
<reference evidence="4 10" key="4">
    <citation type="submission" date="2017-05" db="EMBL/GenBank/DDBJ databases">
        <authorList>
            <person name="Song R."/>
            <person name="Chenine A.L."/>
            <person name="Ruprecht R.M."/>
        </authorList>
    </citation>
    <scope>NUCLEOTIDE SEQUENCE [LARGE SCALE GENOMIC DNA]</scope>
    <source>
        <strain evidence="4 10">S567_C10_BS</strain>
    </source>
</reference>
<evidence type="ECO:0000313" key="8">
    <source>
        <dbReference type="EMBL" id="WOS80552.1"/>
    </source>
</evidence>
<dbReference type="EMBL" id="WXZT01000006">
    <property type="protein sequence ID" value="MZZ13029.1"/>
    <property type="molecule type" value="Genomic_DNA"/>
</dbReference>